<dbReference type="Pfam" id="PF00589">
    <property type="entry name" value="Phage_integrase"/>
    <property type="match status" value="1"/>
</dbReference>
<dbReference type="Gene3D" id="1.10.443.10">
    <property type="entry name" value="Intergrase catalytic core"/>
    <property type="match status" value="1"/>
</dbReference>
<comment type="caution">
    <text evidence="3">The sequence shown here is derived from an EMBL/GenBank/DDBJ whole genome shotgun (WGS) entry which is preliminary data.</text>
</comment>
<dbReference type="Proteomes" id="UP000295554">
    <property type="component" value="Unassembled WGS sequence"/>
</dbReference>
<organism evidence="3 4">
    <name type="scientific">Seongchinamella unica</name>
    <dbReference type="NCBI Taxonomy" id="2547392"/>
    <lineage>
        <taxon>Bacteria</taxon>
        <taxon>Pseudomonadati</taxon>
        <taxon>Pseudomonadota</taxon>
        <taxon>Gammaproteobacteria</taxon>
        <taxon>Cellvibrionales</taxon>
        <taxon>Halieaceae</taxon>
        <taxon>Seongchinamella</taxon>
    </lineage>
</organism>
<dbReference type="EMBL" id="SMSE01000003">
    <property type="protein sequence ID" value="TDG12885.1"/>
    <property type="molecule type" value="Genomic_DNA"/>
</dbReference>
<keyword evidence="4" id="KW-1185">Reference proteome</keyword>
<dbReference type="GO" id="GO:0003677">
    <property type="term" value="F:DNA binding"/>
    <property type="evidence" value="ECO:0007669"/>
    <property type="project" value="InterPro"/>
</dbReference>
<evidence type="ECO:0000313" key="3">
    <source>
        <dbReference type="EMBL" id="TDG12885.1"/>
    </source>
</evidence>
<dbReference type="GO" id="GO:0006310">
    <property type="term" value="P:DNA recombination"/>
    <property type="evidence" value="ECO:0007669"/>
    <property type="project" value="UniProtKB-KW"/>
</dbReference>
<name>A0A4R5LQW2_9GAMM</name>
<reference evidence="3 4" key="1">
    <citation type="submission" date="2019-03" db="EMBL/GenBank/DDBJ databases">
        <title>Seongchinamella monodicae gen. nov., sp. nov., a novel member of the Gammaproteobacteria isolated from a tidal mudflat of beach.</title>
        <authorList>
            <person name="Yang H.G."/>
            <person name="Kang J.W."/>
            <person name="Lee S.D."/>
        </authorList>
    </citation>
    <scope>NUCLEOTIDE SEQUENCE [LARGE SCALE GENOMIC DNA]</scope>
    <source>
        <strain evidence="3 4">GH4-78</strain>
    </source>
</reference>
<feature type="domain" description="Tyr recombinase" evidence="2">
    <location>
        <begin position="22"/>
        <end position="89"/>
    </location>
</feature>
<dbReference type="InterPro" id="IPR011010">
    <property type="entry name" value="DNA_brk_join_enz"/>
</dbReference>
<dbReference type="SUPFAM" id="SSF56349">
    <property type="entry name" value="DNA breaking-rejoining enzymes"/>
    <property type="match status" value="1"/>
</dbReference>
<proteinExistence type="predicted"/>
<evidence type="ECO:0000313" key="4">
    <source>
        <dbReference type="Proteomes" id="UP000295554"/>
    </source>
</evidence>
<dbReference type="InterPro" id="IPR002104">
    <property type="entry name" value="Integrase_catalytic"/>
</dbReference>
<keyword evidence="1" id="KW-0233">DNA recombination</keyword>
<protein>
    <recommendedName>
        <fullName evidence="2">Tyr recombinase domain-containing protein</fullName>
    </recommendedName>
</protein>
<accession>A0A4R5LQW2</accession>
<evidence type="ECO:0000259" key="2">
    <source>
        <dbReference type="Pfam" id="PF00589"/>
    </source>
</evidence>
<evidence type="ECO:0000256" key="1">
    <source>
        <dbReference type="ARBA" id="ARBA00023172"/>
    </source>
</evidence>
<dbReference type="GO" id="GO:0015074">
    <property type="term" value="P:DNA integration"/>
    <property type="evidence" value="ECO:0007669"/>
    <property type="project" value="InterPro"/>
</dbReference>
<dbReference type="OrthoDB" id="6263279at2"/>
<dbReference type="AlphaFoldDB" id="A0A4R5LQW2"/>
<dbReference type="InterPro" id="IPR013762">
    <property type="entry name" value="Integrase-like_cat_sf"/>
</dbReference>
<sequence length="94" mass="10450">MARQNRGQGFLLRSVPFLGPIGESFSPASVNRRLVELQKLANLDLGGRLSGHSFRVVAALDLLEAGESIERIMLRGGWQSESSVIRYLRAWQPD</sequence>
<gene>
    <name evidence="3" type="ORF">E2F43_15115</name>
</gene>
<dbReference type="RefSeq" id="WP_133214100.1">
    <property type="nucleotide sequence ID" value="NZ_SMSE01000003.1"/>
</dbReference>